<evidence type="ECO:0000313" key="1">
    <source>
        <dbReference type="EMBL" id="KAL2043477.1"/>
    </source>
</evidence>
<sequence length="101" mass="11320">MASTLHSTANKLQRACRAIAADHKVRPIDGEVFVGKEAGILRIQDYAFTQGFAVVKTHEDNSSRKMVTLKCTRHGKKTRNTRGLSELCYRLGFRCLLDHAC</sequence>
<dbReference type="Proteomes" id="UP001590950">
    <property type="component" value="Unassembled WGS sequence"/>
</dbReference>
<accession>A0ABR4ACA5</accession>
<organism evidence="1 2">
    <name type="scientific">Stereocaulon virgatum</name>
    <dbReference type="NCBI Taxonomy" id="373712"/>
    <lineage>
        <taxon>Eukaryota</taxon>
        <taxon>Fungi</taxon>
        <taxon>Dikarya</taxon>
        <taxon>Ascomycota</taxon>
        <taxon>Pezizomycotina</taxon>
        <taxon>Lecanoromycetes</taxon>
        <taxon>OSLEUM clade</taxon>
        <taxon>Lecanoromycetidae</taxon>
        <taxon>Lecanorales</taxon>
        <taxon>Lecanorineae</taxon>
        <taxon>Stereocaulaceae</taxon>
        <taxon>Stereocaulon</taxon>
    </lineage>
</organism>
<reference evidence="1 2" key="1">
    <citation type="submission" date="2024-09" db="EMBL/GenBank/DDBJ databases">
        <title>Rethinking Asexuality: The Enigmatic Case of Functional Sexual Genes in Lepraria (Stereocaulaceae).</title>
        <authorList>
            <person name="Doellman M."/>
            <person name="Sun Y."/>
            <person name="Barcenas-Pena A."/>
            <person name="Lumbsch H.T."/>
            <person name="Grewe F."/>
        </authorList>
    </citation>
    <scope>NUCLEOTIDE SEQUENCE [LARGE SCALE GENOMIC DNA]</scope>
    <source>
        <strain evidence="1 2">Mercado 3170</strain>
    </source>
</reference>
<keyword evidence="2" id="KW-1185">Reference proteome</keyword>
<proteinExistence type="predicted"/>
<name>A0ABR4ACA5_9LECA</name>
<comment type="caution">
    <text evidence="1">The sequence shown here is derived from an EMBL/GenBank/DDBJ whole genome shotgun (WGS) entry which is preliminary data.</text>
</comment>
<gene>
    <name evidence="1" type="ORF">N7G274_003784</name>
</gene>
<protein>
    <submittedName>
        <fullName evidence="1">Uncharacterized protein</fullName>
    </submittedName>
</protein>
<evidence type="ECO:0000313" key="2">
    <source>
        <dbReference type="Proteomes" id="UP001590950"/>
    </source>
</evidence>
<dbReference type="EMBL" id="JBEFKJ010000011">
    <property type="protein sequence ID" value="KAL2043477.1"/>
    <property type="molecule type" value="Genomic_DNA"/>
</dbReference>